<evidence type="ECO:0000313" key="2">
    <source>
        <dbReference type="EMBL" id="POZ80444.1"/>
    </source>
</evidence>
<accession>A0A2S5DMX5</accession>
<reference evidence="1" key="2">
    <citation type="submission" date="2023-07" db="EMBL/GenBank/DDBJ databases">
        <title>A collection of bacterial strains from the Burkholderia cepacia Research Laboratory and Repository.</title>
        <authorList>
            <person name="Lipuma J."/>
            <person name="Spilker T."/>
            <person name="Caverly L."/>
        </authorList>
    </citation>
    <scope>NUCLEOTIDE SEQUENCE</scope>
    <source>
        <strain evidence="1">AU44979</strain>
    </source>
</reference>
<sequence>MGLTITAYCGLEAIDAPRLDGNREPIDVFTVRFYWAPRFPQRADGLDIARVFRYRNAFEFNVGTYITHEIFREQLAELANYPAIPLGSEKICHTNGAIVETEGMFKELIDFSTTMGTIGPRTSRKLANDFSRFMHLVDGESNPLFAELYRNWYVAFALAQHDGAVRFH</sequence>
<evidence type="ECO:0000313" key="1">
    <source>
        <dbReference type="EMBL" id="MDN7570181.1"/>
    </source>
</evidence>
<dbReference type="Proteomes" id="UP000238655">
    <property type="component" value="Unassembled WGS sequence"/>
</dbReference>
<dbReference type="RefSeq" id="WP_049036512.1">
    <property type="nucleotide sequence ID" value="NZ_CP102466.1"/>
</dbReference>
<dbReference type="AlphaFoldDB" id="A0A2S5DMX5"/>
<protein>
    <submittedName>
        <fullName evidence="2">Uncharacterized protein</fullName>
    </submittedName>
</protein>
<comment type="caution">
    <text evidence="2">The sequence shown here is derived from an EMBL/GenBank/DDBJ whole genome shotgun (WGS) entry which is preliminary data.</text>
</comment>
<organism evidence="2 3">
    <name type="scientific">Burkholderia contaminans</name>
    <dbReference type="NCBI Taxonomy" id="488447"/>
    <lineage>
        <taxon>Bacteria</taxon>
        <taxon>Pseudomonadati</taxon>
        <taxon>Pseudomonadota</taxon>
        <taxon>Betaproteobacteria</taxon>
        <taxon>Burkholderiales</taxon>
        <taxon>Burkholderiaceae</taxon>
        <taxon>Burkholderia</taxon>
        <taxon>Burkholderia cepacia complex</taxon>
    </lineage>
</organism>
<gene>
    <name evidence="2" type="ORF">C3743_39115</name>
    <name evidence="1" type="ORF">QZM56_37440</name>
</gene>
<dbReference type="EMBL" id="JAUJQS010000047">
    <property type="protein sequence ID" value="MDN7570181.1"/>
    <property type="molecule type" value="Genomic_DNA"/>
</dbReference>
<proteinExistence type="predicted"/>
<dbReference type="Proteomes" id="UP001172109">
    <property type="component" value="Unassembled WGS sequence"/>
</dbReference>
<name>A0A2S5DMX5_9BURK</name>
<evidence type="ECO:0000313" key="3">
    <source>
        <dbReference type="Proteomes" id="UP000238655"/>
    </source>
</evidence>
<dbReference type="EMBL" id="PQVP01000004">
    <property type="protein sequence ID" value="POZ80444.1"/>
    <property type="molecule type" value="Genomic_DNA"/>
</dbReference>
<reference evidence="2 3" key="1">
    <citation type="submission" date="2018-01" db="EMBL/GenBank/DDBJ databases">
        <title>Successful Treatment of Persistent Burkholderia cepacia Bacteremia with Ceftazidime-Avibactam.</title>
        <authorList>
            <person name="Tamma P."/>
            <person name="Fan Y."/>
            <person name="Bergman Y."/>
            <person name="Sick-Samuels A."/>
            <person name="Hsu A."/>
            <person name="Timp W."/>
            <person name="Simner P."/>
        </authorList>
    </citation>
    <scope>NUCLEOTIDE SEQUENCE [LARGE SCALE GENOMIC DNA]</scope>
    <source>
        <strain evidence="2 3">170816</strain>
    </source>
</reference>